<evidence type="ECO:0000256" key="3">
    <source>
        <dbReference type="ARBA" id="ARBA00011738"/>
    </source>
</evidence>
<evidence type="ECO:0000256" key="5">
    <source>
        <dbReference type="ARBA" id="ARBA00022490"/>
    </source>
</evidence>
<dbReference type="AlphaFoldDB" id="A0A842HEU5"/>
<dbReference type="GO" id="GO:0045936">
    <property type="term" value="P:negative regulation of phosphate metabolic process"/>
    <property type="evidence" value="ECO:0007669"/>
    <property type="project" value="InterPro"/>
</dbReference>
<comment type="caution">
    <text evidence="10">The sequence shown here is derived from an EMBL/GenBank/DDBJ whole genome shotgun (WGS) entry which is preliminary data.</text>
</comment>
<dbReference type="SUPFAM" id="SSF109755">
    <property type="entry name" value="PhoU-like"/>
    <property type="match status" value="1"/>
</dbReference>
<dbReference type="GO" id="GO:0005737">
    <property type="term" value="C:cytoplasm"/>
    <property type="evidence" value="ECO:0007669"/>
    <property type="project" value="UniProtKB-SubCell"/>
</dbReference>
<comment type="subcellular location">
    <subcellularLocation>
        <location evidence="1 8">Cytoplasm</location>
    </subcellularLocation>
</comment>
<dbReference type="GO" id="GO:0006817">
    <property type="term" value="P:phosphate ion transport"/>
    <property type="evidence" value="ECO:0007669"/>
    <property type="project" value="UniProtKB-KW"/>
</dbReference>
<dbReference type="Pfam" id="PF01895">
    <property type="entry name" value="PhoU"/>
    <property type="match status" value="2"/>
</dbReference>
<evidence type="ECO:0000256" key="4">
    <source>
        <dbReference type="ARBA" id="ARBA00022448"/>
    </source>
</evidence>
<dbReference type="Gene3D" id="1.20.58.220">
    <property type="entry name" value="Phosphate transport system protein phou homolog 2, domain 2"/>
    <property type="match status" value="1"/>
</dbReference>
<reference evidence="10 11" key="1">
    <citation type="submission" date="2020-07" db="EMBL/GenBank/DDBJ databases">
        <authorList>
            <person name="Feng X."/>
        </authorList>
    </citation>
    <scope>NUCLEOTIDE SEQUENCE [LARGE SCALE GENOMIC DNA]</scope>
    <source>
        <strain evidence="10 11">JCM31066</strain>
    </source>
</reference>
<accession>A0A842HEU5</accession>
<keyword evidence="6 8" id="KW-0592">Phosphate transport</keyword>
<name>A0A842HEU5_9BACT</name>
<feature type="domain" description="PhoU" evidence="9">
    <location>
        <begin position="121"/>
        <end position="204"/>
    </location>
</feature>
<keyword evidence="11" id="KW-1185">Reference proteome</keyword>
<gene>
    <name evidence="10" type="primary">phoU</name>
    <name evidence="10" type="ORF">H5P28_10950</name>
</gene>
<dbReference type="InterPro" id="IPR026022">
    <property type="entry name" value="PhoU_dom"/>
</dbReference>
<dbReference type="FunFam" id="1.20.58.220:FF:000004">
    <property type="entry name" value="Phosphate-specific transport system accessory protein PhoU"/>
    <property type="match status" value="1"/>
</dbReference>
<dbReference type="GO" id="GO:0030643">
    <property type="term" value="P:intracellular phosphate ion homeostasis"/>
    <property type="evidence" value="ECO:0007669"/>
    <property type="project" value="InterPro"/>
</dbReference>
<evidence type="ECO:0000256" key="8">
    <source>
        <dbReference type="PIRNR" id="PIRNR003107"/>
    </source>
</evidence>
<dbReference type="NCBIfam" id="TIGR02135">
    <property type="entry name" value="phoU_full"/>
    <property type="match status" value="1"/>
</dbReference>
<evidence type="ECO:0000256" key="2">
    <source>
        <dbReference type="ARBA" id="ARBA00008107"/>
    </source>
</evidence>
<organism evidence="10 11">
    <name type="scientific">Ruficoccus amylovorans</name>
    <dbReference type="NCBI Taxonomy" id="1804625"/>
    <lineage>
        <taxon>Bacteria</taxon>
        <taxon>Pseudomonadati</taxon>
        <taxon>Verrucomicrobiota</taxon>
        <taxon>Opitutia</taxon>
        <taxon>Puniceicoccales</taxon>
        <taxon>Cerasicoccaceae</taxon>
        <taxon>Ruficoccus</taxon>
    </lineage>
</organism>
<comment type="function">
    <text evidence="7 8">Plays a role in the regulation of phosphate uptake.</text>
</comment>
<dbReference type="PIRSF" id="PIRSF003107">
    <property type="entry name" value="PhoU"/>
    <property type="match status" value="1"/>
</dbReference>
<dbReference type="PANTHER" id="PTHR42930">
    <property type="entry name" value="PHOSPHATE-SPECIFIC TRANSPORT SYSTEM ACCESSORY PROTEIN PHOU"/>
    <property type="match status" value="1"/>
</dbReference>
<dbReference type="RefSeq" id="WP_185675744.1">
    <property type="nucleotide sequence ID" value="NZ_JACHVB010000034.1"/>
</dbReference>
<feature type="domain" description="PhoU" evidence="9">
    <location>
        <begin position="17"/>
        <end position="103"/>
    </location>
</feature>
<dbReference type="PANTHER" id="PTHR42930:SF3">
    <property type="entry name" value="PHOSPHATE-SPECIFIC TRANSPORT SYSTEM ACCESSORY PROTEIN PHOU"/>
    <property type="match status" value="1"/>
</dbReference>
<evidence type="ECO:0000313" key="10">
    <source>
        <dbReference type="EMBL" id="MBC2594779.1"/>
    </source>
</evidence>
<keyword evidence="4 8" id="KW-0813">Transport</keyword>
<dbReference type="InterPro" id="IPR038078">
    <property type="entry name" value="PhoU-like_sf"/>
</dbReference>
<evidence type="ECO:0000256" key="6">
    <source>
        <dbReference type="ARBA" id="ARBA00022592"/>
    </source>
</evidence>
<comment type="similarity">
    <text evidence="2 8">Belongs to the PhoU family.</text>
</comment>
<comment type="subunit">
    <text evidence="3 8">Homodimer.</text>
</comment>
<keyword evidence="5 8" id="KW-0963">Cytoplasm</keyword>
<sequence length="225" mass="25521">MHPFYQAELKQIRQNLVLMGERAIEVVRLAVQSLVEGDPVMSEKVIEMDDRIDELELAIDSEAIRYISLRSPVASDLRLLTMAMKACHDLERVGDEATTIAKYARRMHENYPPKKLHAIPAMAELVIEQLRNAMDSFIGDDAKVAYSVPKQDRQIDDLHRKNYRDLTAGIRAEPTLTEQSIELIFVSKALERIGDHATNVAEDVIYLLEGDDVRHTEAVKRSVQG</sequence>
<evidence type="ECO:0000313" key="11">
    <source>
        <dbReference type="Proteomes" id="UP000546464"/>
    </source>
</evidence>
<protein>
    <recommendedName>
        <fullName evidence="8">Phosphate-specific transport system accessory protein PhoU</fullName>
    </recommendedName>
</protein>
<evidence type="ECO:0000256" key="1">
    <source>
        <dbReference type="ARBA" id="ARBA00004496"/>
    </source>
</evidence>
<evidence type="ECO:0000256" key="7">
    <source>
        <dbReference type="ARBA" id="ARBA00056181"/>
    </source>
</evidence>
<dbReference type="InterPro" id="IPR028366">
    <property type="entry name" value="PhoU"/>
</dbReference>
<dbReference type="EMBL" id="JACHVB010000034">
    <property type="protein sequence ID" value="MBC2594779.1"/>
    <property type="molecule type" value="Genomic_DNA"/>
</dbReference>
<dbReference type="Proteomes" id="UP000546464">
    <property type="component" value="Unassembled WGS sequence"/>
</dbReference>
<proteinExistence type="inferred from homology"/>
<evidence type="ECO:0000259" key="9">
    <source>
        <dbReference type="Pfam" id="PF01895"/>
    </source>
</evidence>